<gene>
    <name evidence="14" type="primary">SMC1</name>
    <name evidence="14" type="ORF">HK099_004317</name>
</gene>
<dbReference type="Pfam" id="PF02463">
    <property type="entry name" value="SMC_N"/>
    <property type="match status" value="1"/>
</dbReference>
<dbReference type="GO" id="GO:0007062">
    <property type="term" value="P:sister chromatid cohesion"/>
    <property type="evidence" value="ECO:0007669"/>
    <property type="project" value="InterPro"/>
</dbReference>
<dbReference type="PANTHER" id="PTHR18937:SF12">
    <property type="entry name" value="STRUCTURAL MAINTENANCE OF CHROMOSOMES PROTEIN"/>
    <property type="match status" value="1"/>
</dbReference>
<keyword evidence="9" id="KW-0131">Cell cycle</keyword>
<evidence type="ECO:0000259" key="13">
    <source>
        <dbReference type="SMART" id="SM00968"/>
    </source>
</evidence>
<feature type="coiled-coil region" evidence="11">
    <location>
        <begin position="219"/>
        <end position="299"/>
    </location>
</feature>
<evidence type="ECO:0000256" key="12">
    <source>
        <dbReference type="SAM" id="MobiDB-lite"/>
    </source>
</evidence>
<dbReference type="GO" id="GO:0008278">
    <property type="term" value="C:cohesin complex"/>
    <property type="evidence" value="ECO:0007669"/>
    <property type="project" value="InterPro"/>
</dbReference>
<feature type="domain" description="SMC hinge" evidence="13">
    <location>
        <begin position="544"/>
        <end position="660"/>
    </location>
</feature>
<dbReference type="Gene3D" id="1.10.287.1490">
    <property type="match status" value="1"/>
</dbReference>
<evidence type="ECO:0000256" key="4">
    <source>
        <dbReference type="ARBA" id="ARBA00022454"/>
    </source>
</evidence>
<evidence type="ECO:0000256" key="6">
    <source>
        <dbReference type="ARBA" id="ARBA00022776"/>
    </source>
</evidence>
<dbReference type="SMART" id="SM00968">
    <property type="entry name" value="SMC_hinge"/>
    <property type="match status" value="1"/>
</dbReference>
<dbReference type="EMBL" id="JADGJW010000030">
    <property type="protein sequence ID" value="KAJ3226707.1"/>
    <property type="molecule type" value="Genomic_DNA"/>
</dbReference>
<evidence type="ECO:0000256" key="9">
    <source>
        <dbReference type="ARBA" id="ARBA00023306"/>
    </source>
</evidence>
<dbReference type="AlphaFoldDB" id="A0AAD5XYX0"/>
<feature type="coiled-coil region" evidence="11">
    <location>
        <begin position="780"/>
        <end position="807"/>
    </location>
</feature>
<feature type="coiled-coil region" evidence="11">
    <location>
        <begin position="439"/>
        <end position="529"/>
    </location>
</feature>
<dbReference type="GO" id="GO:0005524">
    <property type="term" value="F:ATP binding"/>
    <property type="evidence" value="ECO:0007669"/>
    <property type="project" value="InterPro"/>
</dbReference>
<keyword evidence="8 10" id="KW-0539">Nucleus</keyword>
<accession>A0AAD5XYX0</accession>
<feature type="compositionally biased region" description="Basic and acidic residues" evidence="12">
    <location>
        <begin position="59"/>
        <end position="70"/>
    </location>
</feature>
<evidence type="ECO:0000256" key="10">
    <source>
        <dbReference type="PIRNR" id="PIRNR005719"/>
    </source>
</evidence>
<dbReference type="PIRSF" id="PIRSF005719">
    <property type="entry name" value="SMC"/>
    <property type="match status" value="1"/>
</dbReference>
<sequence>MYYKGVVEIGPFLNFTSIIGPNGSGKSNLMDAISFVLGIKSKDLRSNQLKELIYTPNIQKDKSKRQDKSKNGKGTKKQKMEVDNDDEMSVDSENEENILVSYKKLRTSVTAVYHDENDDEVKFSRYISTNGGSEYRINDKTVSFFAYNERLELENILVKAKNFLVFQGDVEAIASQSPKDLTRLIEQISGSLDLKPKYDELKADQERATTSSISNFNKKRGINAEMKQVKEQKEEMEKFKKLSKQKDKLIVAHNLWKLYHIDKTCEKLSAEIEAENEDIILLNKKEKELEQKCKAARKEHAVVFKEVLNLEKELKNREKESQDLKPKLLQFHEKSRHVKKKINVSKSNLKEAENEVEKLSVSVQQFEKDLKVVDRKFEVFEDSCLKKKKEMEENEEIVVDEAGLKQYEALKNQLTTTCVSQNEKIQSISRQLLMQSESKLRLQEALSAVESKVKSLNEEKRGLQARRTALQERASNLEAELNEQKTELEKLEKERRKILQKETEVSEKLQETSEKLMNARSDRNESERQKNFQQCLDSLKRLFPGVHGRLFDLCQPIQKKFETSCSVVLGKNMDSIVVDSFKIGQQCLEYFKEQRAGFATFIPLDTIVTKPIQEKYRNFCKGARLAVDCIQYETVYEKAMLYACSNTLIVDTSEVAKYINYQKNQEVKCVCLDGTIFHKAGLITGGQSTGSGAARRWEEKELGLLKKARENLLTELREIEKIRRSSGTSTIDLLHEKIPRIQTDLDGFKSDMAKTDDRLKSIAMELKHLDKEVVAQNSNLEKTVLAIEYKQNEIDTLKEEIKTIEDEIYFPFCKKYNFENVREFEQRHIQIDTEEKVIRSNFNTQKAKLQSLLTFEKEQLKEAENRRKSLESQYKKEEIKFNDIESLIKEQEEKLEVILNGLKSIESELAKKKELLMEKSECSNEAKKTLKNFSKEMENKNKLLSTKEVQIDRLVGEKLDIFKKCQLEEIKLNYLPESLNLQDVSLDFEVVYASQNPDDMEETEGPSSQVLSKNQQKIFEQILLDFSILTIQEKENDGDEIDVDFCDSIKKLENELEVLAPNMKVADKLGDVESKLKESAEEFDRTRKYAKNAKENFNKIKQERLRHELKEFLYNLFYDAFKHISEKIEEIYIDLTKSKTFPLGGSATLTLEDGDEPYLDGVKFHAMPPMKRFRDMDQLSGGEKTVAALALLFAIHSYRPAPFFILDEVDAALDNTNVSKVAQYIQKKAKVDGNEKCQFIVISLKSSFYEKAEGLVGICRDRELNGSKVLTLNLQQYGNG</sequence>
<dbReference type="InterPro" id="IPR036277">
    <property type="entry name" value="SMC_hinge_sf"/>
</dbReference>
<keyword evidence="4" id="KW-0158">Chromosome</keyword>
<reference evidence="14" key="1">
    <citation type="submission" date="2020-05" db="EMBL/GenBank/DDBJ databases">
        <title>Phylogenomic resolution of chytrid fungi.</title>
        <authorList>
            <person name="Stajich J.E."/>
            <person name="Amses K."/>
            <person name="Simmons R."/>
            <person name="Seto K."/>
            <person name="Myers J."/>
            <person name="Bonds A."/>
            <person name="Quandt C.A."/>
            <person name="Barry K."/>
            <person name="Liu P."/>
            <person name="Grigoriev I."/>
            <person name="Longcore J.E."/>
            <person name="James T.Y."/>
        </authorList>
    </citation>
    <scope>NUCLEOTIDE SEQUENCE</scope>
    <source>
        <strain evidence="14">JEL0476</strain>
    </source>
</reference>
<keyword evidence="7 11" id="KW-0175">Coiled coil</keyword>
<organism evidence="14 15">
    <name type="scientific">Clydaea vesicula</name>
    <dbReference type="NCBI Taxonomy" id="447962"/>
    <lineage>
        <taxon>Eukaryota</taxon>
        <taxon>Fungi</taxon>
        <taxon>Fungi incertae sedis</taxon>
        <taxon>Chytridiomycota</taxon>
        <taxon>Chytridiomycota incertae sedis</taxon>
        <taxon>Chytridiomycetes</taxon>
        <taxon>Lobulomycetales</taxon>
        <taxon>Lobulomycetaceae</taxon>
        <taxon>Clydaea</taxon>
    </lineage>
</organism>
<dbReference type="Gene3D" id="3.40.50.300">
    <property type="entry name" value="P-loop containing nucleotide triphosphate hydrolases"/>
    <property type="match status" value="2"/>
</dbReference>
<dbReference type="SUPFAM" id="SSF52540">
    <property type="entry name" value="P-loop containing nucleoside triphosphate hydrolases"/>
    <property type="match status" value="1"/>
</dbReference>
<dbReference type="Gene3D" id="3.30.70.1620">
    <property type="match status" value="1"/>
</dbReference>
<keyword evidence="5" id="KW-0132">Cell division</keyword>
<proteinExistence type="inferred from homology"/>
<comment type="similarity">
    <text evidence="3">Belongs to the SMC family. SMC1 subfamily.</text>
</comment>
<dbReference type="GO" id="GO:0003677">
    <property type="term" value="F:DNA binding"/>
    <property type="evidence" value="ECO:0007669"/>
    <property type="project" value="TreeGrafter"/>
</dbReference>
<feature type="coiled-coil region" evidence="11">
    <location>
        <begin position="846"/>
        <end position="943"/>
    </location>
</feature>
<evidence type="ECO:0000256" key="8">
    <source>
        <dbReference type="ARBA" id="ARBA00023242"/>
    </source>
</evidence>
<keyword evidence="6" id="KW-0498">Mitosis</keyword>
<dbReference type="GO" id="GO:0051301">
    <property type="term" value="P:cell division"/>
    <property type="evidence" value="ECO:0007669"/>
    <property type="project" value="UniProtKB-KW"/>
</dbReference>
<comment type="caution">
    <text evidence="14">The sequence shown here is derived from an EMBL/GenBank/DDBJ whole genome shotgun (WGS) entry which is preliminary data.</text>
</comment>
<keyword evidence="15" id="KW-1185">Reference proteome</keyword>
<dbReference type="InterPro" id="IPR027417">
    <property type="entry name" value="P-loop_NTPase"/>
</dbReference>
<evidence type="ECO:0000256" key="11">
    <source>
        <dbReference type="SAM" id="Coils"/>
    </source>
</evidence>
<name>A0AAD5XYX0_9FUNG</name>
<dbReference type="PANTHER" id="PTHR18937">
    <property type="entry name" value="STRUCTURAL MAINTENANCE OF CHROMOSOMES SMC FAMILY MEMBER"/>
    <property type="match status" value="1"/>
</dbReference>
<dbReference type="InterPro" id="IPR028468">
    <property type="entry name" value="Smc1_ABC"/>
</dbReference>
<dbReference type="SUPFAM" id="SSF75553">
    <property type="entry name" value="Smc hinge domain"/>
    <property type="match status" value="1"/>
</dbReference>
<evidence type="ECO:0000256" key="5">
    <source>
        <dbReference type="ARBA" id="ARBA00022618"/>
    </source>
</evidence>
<comment type="subcellular location">
    <subcellularLocation>
        <location evidence="2">Chromosome</location>
    </subcellularLocation>
    <subcellularLocation>
        <location evidence="1 10">Nucleus</location>
    </subcellularLocation>
</comment>
<feature type="region of interest" description="Disordered" evidence="12">
    <location>
        <begin position="55"/>
        <end position="90"/>
    </location>
</feature>
<evidence type="ECO:0000256" key="1">
    <source>
        <dbReference type="ARBA" id="ARBA00004123"/>
    </source>
</evidence>
<dbReference type="InterPro" id="IPR010935">
    <property type="entry name" value="SMC_hinge"/>
</dbReference>
<dbReference type="GO" id="GO:0016887">
    <property type="term" value="F:ATP hydrolysis activity"/>
    <property type="evidence" value="ECO:0007669"/>
    <property type="project" value="InterPro"/>
</dbReference>
<dbReference type="Gene3D" id="1.20.1060.20">
    <property type="match status" value="1"/>
</dbReference>
<dbReference type="InterPro" id="IPR024704">
    <property type="entry name" value="SMC"/>
</dbReference>
<protein>
    <recommendedName>
        <fullName evidence="10">Structural maintenance of chromosomes protein</fullName>
    </recommendedName>
</protein>
<feature type="coiled-coil region" evidence="11">
    <location>
        <begin position="335"/>
        <end position="369"/>
    </location>
</feature>
<evidence type="ECO:0000256" key="7">
    <source>
        <dbReference type="ARBA" id="ARBA00023054"/>
    </source>
</evidence>
<dbReference type="InterPro" id="IPR003395">
    <property type="entry name" value="RecF/RecN/SMC_N"/>
</dbReference>
<dbReference type="CDD" id="cd03275">
    <property type="entry name" value="ABC_SMC1_euk"/>
    <property type="match status" value="1"/>
</dbReference>
<dbReference type="Proteomes" id="UP001211065">
    <property type="component" value="Unassembled WGS sequence"/>
</dbReference>
<dbReference type="Pfam" id="PF06470">
    <property type="entry name" value="SMC_hinge"/>
    <property type="match status" value="1"/>
</dbReference>
<evidence type="ECO:0000256" key="2">
    <source>
        <dbReference type="ARBA" id="ARBA00004286"/>
    </source>
</evidence>
<evidence type="ECO:0000313" key="14">
    <source>
        <dbReference type="EMBL" id="KAJ3226707.1"/>
    </source>
</evidence>
<dbReference type="GO" id="GO:0005634">
    <property type="term" value="C:nucleus"/>
    <property type="evidence" value="ECO:0007669"/>
    <property type="project" value="UniProtKB-SubCell"/>
</dbReference>
<evidence type="ECO:0000313" key="15">
    <source>
        <dbReference type="Proteomes" id="UP001211065"/>
    </source>
</evidence>
<evidence type="ECO:0000256" key="3">
    <source>
        <dbReference type="ARBA" id="ARBA00005597"/>
    </source>
</evidence>